<reference evidence="1" key="5">
    <citation type="journal article" date="2021" name="G3 (Bethesda)">
        <title>Aegilops tauschii genome assembly Aet v5.0 features greater sequence contiguity and improved annotation.</title>
        <authorList>
            <person name="Wang L."/>
            <person name="Zhu T."/>
            <person name="Rodriguez J.C."/>
            <person name="Deal K.R."/>
            <person name="Dubcovsky J."/>
            <person name="McGuire P.E."/>
            <person name="Lux T."/>
            <person name="Spannagl M."/>
            <person name="Mayer K.F.X."/>
            <person name="Baldrich P."/>
            <person name="Meyers B.C."/>
            <person name="Huo N."/>
            <person name="Gu Y.Q."/>
            <person name="Zhou H."/>
            <person name="Devos K.M."/>
            <person name="Bennetzen J.L."/>
            <person name="Unver T."/>
            <person name="Budak H."/>
            <person name="Gulick P.J."/>
            <person name="Galiba G."/>
            <person name="Kalapos B."/>
            <person name="Nelson D.R."/>
            <person name="Li P."/>
            <person name="You F.M."/>
            <person name="Luo M.C."/>
            <person name="Dvorak J."/>
        </authorList>
    </citation>
    <scope>NUCLEOTIDE SEQUENCE [LARGE SCALE GENOMIC DNA]</scope>
    <source>
        <strain evidence="1">cv. AL8/78</strain>
    </source>
</reference>
<evidence type="ECO:0000313" key="1">
    <source>
        <dbReference type="EnsemblPlants" id="AET7Gv20474100.1"/>
    </source>
</evidence>
<protein>
    <submittedName>
        <fullName evidence="1">Uncharacterized protein</fullName>
    </submittedName>
</protein>
<proteinExistence type="predicted"/>
<keyword evidence="2" id="KW-1185">Reference proteome</keyword>
<evidence type="ECO:0000313" key="2">
    <source>
        <dbReference type="Proteomes" id="UP000015105"/>
    </source>
</evidence>
<dbReference type="AlphaFoldDB" id="A0A453R5L7"/>
<dbReference type="Gramene" id="AET7Gv20474100.1">
    <property type="protein sequence ID" value="AET7Gv20474100.1"/>
    <property type="gene ID" value="AET7Gv20474100"/>
</dbReference>
<reference evidence="1" key="3">
    <citation type="journal article" date="2017" name="Nature">
        <title>Genome sequence of the progenitor of the wheat D genome Aegilops tauschii.</title>
        <authorList>
            <person name="Luo M.C."/>
            <person name="Gu Y.Q."/>
            <person name="Puiu D."/>
            <person name="Wang H."/>
            <person name="Twardziok S.O."/>
            <person name="Deal K.R."/>
            <person name="Huo N."/>
            <person name="Zhu T."/>
            <person name="Wang L."/>
            <person name="Wang Y."/>
            <person name="McGuire P.E."/>
            <person name="Liu S."/>
            <person name="Long H."/>
            <person name="Ramasamy R.K."/>
            <person name="Rodriguez J.C."/>
            <person name="Van S.L."/>
            <person name="Yuan L."/>
            <person name="Wang Z."/>
            <person name="Xia Z."/>
            <person name="Xiao L."/>
            <person name="Anderson O.D."/>
            <person name="Ouyang S."/>
            <person name="Liang Y."/>
            <person name="Zimin A.V."/>
            <person name="Pertea G."/>
            <person name="Qi P."/>
            <person name="Bennetzen J.L."/>
            <person name="Dai X."/>
            <person name="Dawson M.W."/>
            <person name="Muller H.G."/>
            <person name="Kugler K."/>
            <person name="Rivarola-Duarte L."/>
            <person name="Spannagl M."/>
            <person name="Mayer K.F.X."/>
            <person name="Lu F.H."/>
            <person name="Bevan M.W."/>
            <person name="Leroy P."/>
            <person name="Li P."/>
            <person name="You F.M."/>
            <person name="Sun Q."/>
            <person name="Liu Z."/>
            <person name="Lyons E."/>
            <person name="Wicker T."/>
            <person name="Salzberg S.L."/>
            <person name="Devos K.M."/>
            <person name="Dvorak J."/>
        </authorList>
    </citation>
    <scope>NUCLEOTIDE SEQUENCE [LARGE SCALE GENOMIC DNA]</scope>
    <source>
        <strain evidence="1">cv. AL8/78</strain>
    </source>
</reference>
<reference evidence="1" key="4">
    <citation type="submission" date="2019-03" db="UniProtKB">
        <authorList>
            <consortium name="EnsemblPlants"/>
        </authorList>
    </citation>
    <scope>IDENTIFICATION</scope>
</reference>
<reference evidence="2" key="2">
    <citation type="journal article" date="2017" name="Nat. Plants">
        <title>The Aegilops tauschii genome reveals multiple impacts of transposons.</title>
        <authorList>
            <person name="Zhao G."/>
            <person name="Zou C."/>
            <person name="Li K."/>
            <person name="Wang K."/>
            <person name="Li T."/>
            <person name="Gao L."/>
            <person name="Zhang X."/>
            <person name="Wang H."/>
            <person name="Yang Z."/>
            <person name="Liu X."/>
            <person name="Jiang W."/>
            <person name="Mao L."/>
            <person name="Kong X."/>
            <person name="Jiao Y."/>
            <person name="Jia J."/>
        </authorList>
    </citation>
    <scope>NUCLEOTIDE SEQUENCE [LARGE SCALE GENOMIC DNA]</scope>
    <source>
        <strain evidence="2">cv. AL8/78</strain>
    </source>
</reference>
<name>A0A453R5L7_AEGTS</name>
<dbReference type="Proteomes" id="UP000015105">
    <property type="component" value="Chromosome 7D"/>
</dbReference>
<dbReference type="EnsemblPlants" id="AET7Gv20474100.1">
    <property type="protein sequence ID" value="AET7Gv20474100.1"/>
    <property type="gene ID" value="AET7Gv20474100"/>
</dbReference>
<sequence>CRIRWEGIGGKPAPPQLQLAAASAETEHPLLDHLLQQHRDLEEPKGLPPARARLRRLRCGV</sequence>
<accession>A0A453R5L7</accession>
<organism evidence="1 2">
    <name type="scientific">Aegilops tauschii subsp. strangulata</name>
    <name type="common">Goatgrass</name>
    <dbReference type="NCBI Taxonomy" id="200361"/>
    <lineage>
        <taxon>Eukaryota</taxon>
        <taxon>Viridiplantae</taxon>
        <taxon>Streptophyta</taxon>
        <taxon>Embryophyta</taxon>
        <taxon>Tracheophyta</taxon>
        <taxon>Spermatophyta</taxon>
        <taxon>Magnoliopsida</taxon>
        <taxon>Liliopsida</taxon>
        <taxon>Poales</taxon>
        <taxon>Poaceae</taxon>
        <taxon>BOP clade</taxon>
        <taxon>Pooideae</taxon>
        <taxon>Triticodae</taxon>
        <taxon>Triticeae</taxon>
        <taxon>Triticinae</taxon>
        <taxon>Aegilops</taxon>
    </lineage>
</organism>
<reference evidence="2" key="1">
    <citation type="journal article" date="2014" name="Science">
        <title>Ancient hybridizations among the ancestral genomes of bread wheat.</title>
        <authorList>
            <consortium name="International Wheat Genome Sequencing Consortium,"/>
            <person name="Marcussen T."/>
            <person name="Sandve S.R."/>
            <person name="Heier L."/>
            <person name="Spannagl M."/>
            <person name="Pfeifer M."/>
            <person name="Jakobsen K.S."/>
            <person name="Wulff B.B."/>
            <person name="Steuernagel B."/>
            <person name="Mayer K.F."/>
            <person name="Olsen O.A."/>
        </authorList>
    </citation>
    <scope>NUCLEOTIDE SEQUENCE [LARGE SCALE GENOMIC DNA]</scope>
    <source>
        <strain evidence="2">cv. AL8/78</strain>
    </source>
</reference>